<evidence type="ECO:0000256" key="4">
    <source>
        <dbReference type="ARBA" id="ARBA00015203"/>
    </source>
</evidence>
<dbReference type="InterPro" id="IPR022666">
    <property type="entry name" value="Ribosomal_uL2_RNA-bd_dom"/>
</dbReference>
<keyword evidence="12" id="KW-0687">Ribonucleoprotein</keyword>
<dbReference type="InterPro" id="IPR023318">
    <property type="entry name" value="Ub_act_enz_dom_a_sf"/>
</dbReference>
<dbReference type="Gene3D" id="3.40.50.720">
    <property type="entry name" value="NAD(P)-binding Rossmann-like Domain"/>
    <property type="match status" value="1"/>
</dbReference>
<comment type="caution">
    <text evidence="18">The sequence shown here is derived from an EMBL/GenBank/DDBJ whole genome shotgun (WGS) entry which is preliminary data.</text>
</comment>
<keyword evidence="11" id="KW-0711">Selenium</keyword>
<evidence type="ECO:0000256" key="9">
    <source>
        <dbReference type="ARBA" id="ARBA00022980"/>
    </source>
</evidence>
<dbReference type="Gene3D" id="1.10.10.520">
    <property type="entry name" value="Ubiquitin activating enzymes (Uba3). Chain: B, domain 2"/>
    <property type="match status" value="1"/>
</dbReference>
<evidence type="ECO:0000256" key="5">
    <source>
        <dbReference type="ARBA" id="ARBA00022598"/>
    </source>
</evidence>
<dbReference type="Pfam" id="PF00899">
    <property type="entry name" value="ThiF"/>
    <property type="match status" value="1"/>
</dbReference>
<evidence type="ECO:0000256" key="15">
    <source>
        <dbReference type="PROSITE-ProRule" id="PRU10132"/>
    </source>
</evidence>
<comment type="function">
    <text evidence="16">Catalytic subunit of the dimeric E1 enzyme, which activates NEDD8.</text>
</comment>
<accession>A0ABR4QJL3</accession>
<dbReference type="SMART" id="SM01181">
    <property type="entry name" value="E2_bind"/>
    <property type="match status" value="1"/>
</dbReference>
<dbReference type="PROSITE" id="PS50206">
    <property type="entry name" value="RHODANESE_3"/>
    <property type="match status" value="1"/>
</dbReference>
<evidence type="ECO:0000256" key="6">
    <source>
        <dbReference type="ARBA" id="ARBA00022741"/>
    </source>
</evidence>
<keyword evidence="10" id="KW-0501">Molybdenum cofactor biosynthesis</keyword>
<comment type="similarity">
    <text evidence="3 16">Belongs to the ubiquitin-activating E1 family. UBA3 subfamily.</text>
</comment>
<dbReference type="InterPro" id="IPR014722">
    <property type="entry name" value="Rib_uL2_dom2"/>
</dbReference>
<dbReference type="InterPro" id="IPR037078">
    <property type="entry name" value="NEDD8-ac_enz1_catalyticsu_C"/>
</dbReference>
<dbReference type="PROSITE" id="PS51257">
    <property type="entry name" value="PROKAR_LIPOPROTEIN"/>
    <property type="match status" value="1"/>
</dbReference>
<dbReference type="InterPro" id="IPR035985">
    <property type="entry name" value="Ubiquitin-activating_enz"/>
</dbReference>
<dbReference type="Pfam" id="PF03947">
    <property type="entry name" value="Ribosomal_L2_C"/>
    <property type="match status" value="1"/>
</dbReference>
<dbReference type="InterPro" id="IPR017582">
    <property type="entry name" value="SelU"/>
</dbReference>
<evidence type="ECO:0000256" key="11">
    <source>
        <dbReference type="ARBA" id="ARBA00023266"/>
    </source>
</evidence>
<keyword evidence="8 16" id="KW-0067">ATP-binding</keyword>
<dbReference type="InterPro" id="IPR045886">
    <property type="entry name" value="ThiF/MoeB/HesA"/>
</dbReference>
<dbReference type="Gene3D" id="3.10.20.260">
    <property type="entry name" value="NEDD8-activating enzyme E1, catalytic subunit"/>
    <property type="match status" value="1"/>
</dbReference>
<evidence type="ECO:0000256" key="13">
    <source>
        <dbReference type="ARBA" id="ARBA00023624"/>
    </source>
</evidence>
<dbReference type="InterPro" id="IPR000594">
    <property type="entry name" value="ThiF_NAD_FAD-bd"/>
</dbReference>
<evidence type="ECO:0000313" key="18">
    <source>
        <dbReference type="EMBL" id="KAL5110013.1"/>
    </source>
</evidence>
<gene>
    <name evidence="18" type="ORF">TcWFU_002848</name>
</gene>
<evidence type="ECO:0000256" key="10">
    <source>
        <dbReference type="ARBA" id="ARBA00023150"/>
    </source>
</evidence>
<dbReference type="Proteomes" id="UP001651158">
    <property type="component" value="Unassembled WGS sequence"/>
</dbReference>
<dbReference type="InterPro" id="IPR033127">
    <property type="entry name" value="UBQ-activ_enz_E1_Cys_AS"/>
</dbReference>
<dbReference type="InterPro" id="IPR058840">
    <property type="entry name" value="AAA_SelU"/>
</dbReference>
<dbReference type="InterPro" id="IPR030468">
    <property type="entry name" value="Uba3_N"/>
</dbReference>
<proteinExistence type="inferred from homology"/>
<name>A0ABR4QJL3_9CEST</name>
<dbReference type="SUPFAM" id="SSF52821">
    <property type="entry name" value="Rhodanese/Cell cycle control phosphatase"/>
    <property type="match status" value="1"/>
</dbReference>
<dbReference type="Gene3D" id="2.30.30.30">
    <property type="match status" value="1"/>
</dbReference>
<dbReference type="InterPro" id="IPR001763">
    <property type="entry name" value="Rhodanese-like_dom"/>
</dbReference>
<protein>
    <recommendedName>
        <fullName evidence="4 16">NEDD8-activating enzyme E1 catalytic subunit</fullName>
        <ecNumber evidence="13 16">6.2.1.64</ecNumber>
    </recommendedName>
</protein>
<organism evidence="18 19">
    <name type="scientific">Taenia crassiceps</name>
    <dbReference type="NCBI Taxonomy" id="6207"/>
    <lineage>
        <taxon>Eukaryota</taxon>
        <taxon>Metazoa</taxon>
        <taxon>Spiralia</taxon>
        <taxon>Lophotrochozoa</taxon>
        <taxon>Platyhelminthes</taxon>
        <taxon>Cestoda</taxon>
        <taxon>Eucestoda</taxon>
        <taxon>Cyclophyllidea</taxon>
        <taxon>Taeniidae</taxon>
        <taxon>Taenia</taxon>
    </lineage>
</organism>
<sequence>MIAQHVRVLVVGAGGLGCEILKSLALMGFCQIDVIDMDTIDVSNLNRQFLFTEKDVGRSKAEVAAEFIMRRIDTCKVTPHFKKIQDFGSNFYKQFDIVICGLDSVIARRWINSMLASLVEYKEDGSPDYHTMIPLVDGGTEGFKGHVIVVLFGVTGCIECSLGLYPPQVNYPLCTIAHTPRLPEHCVEFVRLLLWPKEQPFGVGVDIDGDSPEHLEWIFSRSSERAKEYGIQGVNMRLVKGVIKRIIPSVASTNAVIASALVTEAFKLLTLCYDYLNSCMNFSDVEGIYTYTFQIERKVDCLVCNNVPKNLKFSSKATLRELVEYLKSDPTLQMQSPTITTVVNGSNRTLFVDFDEAMGGLRANLSKSLDELSLPDGQILTSKLVIFNPLKRVILPILWRQFTSQQRANFRHQLKYISLTNEPFAVALPPEAAAHAPTSLPPPLDPAPRGSTPWFTLNPTTTLFIDARSPCEYALDHIDGAINVPIFSNQERMEVGRIFSSGSVVEARLLGARFACANISQSLRPEGQLARLFEMLNQETCSPERIVVYCSRGGQRSMGLGTILSEINCPSCEVACLAGGYRAWRRLLLRQLGVWPTLVGPGGLAGTLWVLSSLTGCGKTLLLEELEAAGESTLNLERMAEHKGSMFGGGAVQLTQRIFDARLHSGLRRCLTASHVWTECESRGVGPGCQLGDGFWQRLRGTRATVRIWLSAPLEARVNWILYDYADWLCNSEGNLKRIFESLAKYHGKKRLESWRKLFQGGDYAAFVAELLEHHYDPLYKKSRGPMLRRYADMGLLHHIEAKLFPRKILRLFVIPPVNEFPGFWSVRAFQTSGGLHRHPGITYPHKLSWQWLIEKHVDPNQYTVDPIRKIRTGGRGPDGRIQYKHVTTGLNMPYFLVDYVRSRQMEAKEVHEEVILKIAKNWWRDPYLALTASGEVKRWIIATSNMKEGDVIRSHWAIPNIPVLPVLGDAYPVGALPVGTQVCLVELHPGEGATVCRAAGTSATVMRRGTAVHDLSGLRTQMDDMRSAEPIDDCFTCTLQLDSSRREVRLLPTCVVVVGQVSNETHNKQRYRKFGEKYWHGIKQRSGLYQKKTGRFGRKLHPIDPLLDCTHDEVPDGEIRAKFTLPERPECERRRAREVFADSLLVKLPKTRPVPGPNNALPHTLPRFTWRHR</sequence>
<dbReference type="InterPro" id="IPR008991">
    <property type="entry name" value="Translation_prot_SH3-like_sf"/>
</dbReference>
<feature type="active site" description="Glycyl thioester intermediate" evidence="15">
    <location>
        <position position="174"/>
    </location>
</feature>
<dbReference type="SMART" id="SM01383">
    <property type="entry name" value="Ribosomal_L2"/>
    <property type="match status" value="1"/>
</dbReference>
<evidence type="ECO:0000256" key="3">
    <source>
        <dbReference type="ARBA" id="ARBA00006310"/>
    </source>
</evidence>
<reference evidence="18 19" key="1">
    <citation type="journal article" date="2022" name="Front. Cell. Infect. Microbiol.">
        <title>The Genomes of Two Strains of Taenia crassiceps the Animal Model for the Study of Human Cysticercosis.</title>
        <authorList>
            <person name="Bobes R.J."/>
            <person name="Estrada K."/>
            <person name="Rios-Valencia D.G."/>
            <person name="Calderon-Gallegos A."/>
            <person name="de la Torre P."/>
            <person name="Carrero J.C."/>
            <person name="Sanchez-Flores A."/>
            <person name="Laclette J.P."/>
        </authorList>
    </citation>
    <scope>NUCLEOTIDE SEQUENCE [LARGE SCALE GENOMIC DNA]</scope>
    <source>
        <strain evidence="18">WFUcys</strain>
    </source>
</reference>
<dbReference type="SMART" id="SM01382">
    <property type="entry name" value="Ribosomal_L2_C"/>
    <property type="match status" value="1"/>
</dbReference>
<dbReference type="EMBL" id="JAKROA010000002">
    <property type="protein sequence ID" value="KAL5110013.1"/>
    <property type="molecule type" value="Genomic_DNA"/>
</dbReference>
<keyword evidence="6 16" id="KW-0547">Nucleotide-binding</keyword>
<evidence type="ECO:0000256" key="2">
    <source>
        <dbReference type="ARBA" id="ARBA00005636"/>
    </source>
</evidence>
<dbReference type="InterPro" id="IPR012340">
    <property type="entry name" value="NA-bd_OB-fold"/>
</dbReference>
<dbReference type="CDD" id="cd01488">
    <property type="entry name" value="Uba3_RUB"/>
    <property type="match status" value="1"/>
</dbReference>
<dbReference type="InterPro" id="IPR014929">
    <property type="entry name" value="E2-binding"/>
</dbReference>
<evidence type="ECO:0000256" key="16">
    <source>
        <dbReference type="RuleBase" id="RU368009"/>
    </source>
</evidence>
<dbReference type="SMART" id="SM00450">
    <property type="entry name" value="RHOD"/>
    <property type="match status" value="1"/>
</dbReference>
<evidence type="ECO:0000256" key="7">
    <source>
        <dbReference type="ARBA" id="ARBA00022786"/>
    </source>
</evidence>
<keyword evidence="7 16" id="KW-0833">Ubl conjugation pathway</keyword>
<dbReference type="Gene3D" id="2.40.50.140">
    <property type="entry name" value="Nucleic acid-binding proteins"/>
    <property type="match status" value="1"/>
</dbReference>
<dbReference type="PROSITE" id="PS00865">
    <property type="entry name" value="UBIQUITIN_ACTIVAT_2"/>
    <property type="match status" value="1"/>
</dbReference>
<keyword evidence="5 16" id="KW-0436">Ligase</keyword>
<dbReference type="Pfam" id="PF00581">
    <property type="entry name" value="Rhodanese"/>
    <property type="match status" value="1"/>
</dbReference>
<keyword evidence="19" id="KW-1185">Reference proteome</keyword>
<evidence type="ECO:0000256" key="8">
    <source>
        <dbReference type="ARBA" id="ARBA00022840"/>
    </source>
</evidence>
<evidence type="ECO:0000256" key="14">
    <source>
        <dbReference type="ARBA" id="ARBA00024626"/>
    </source>
</evidence>
<dbReference type="Pfam" id="PF08825">
    <property type="entry name" value="E2_bind"/>
    <property type="match status" value="1"/>
</dbReference>
<comment type="pathway">
    <text evidence="1 16">Protein modification; protein neddylation.</text>
</comment>
<dbReference type="SUPFAM" id="SSF50104">
    <property type="entry name" value="Translation proteins SH3-like domain"/>
    <property type="match status" value="1"/>
</dbReference>
<comment type="catalytic activity">
    <reaction evidence="14 16">
        <text>ATP + [NEDD8 protein] + [E1 NEDD8-activating enzyme]-L-cysteine = AMP + diphosphate + [E1 NEDD8-activating enzyme]-S-[NEDD8 protein]-yl-L-cysteine.</text>
        <dbReference type="EC" id="6.2.1.64"/>
    </reaction>
</comment>
<evidence type="ECO:0000256" key="1">
    <source>
        <dbReference type="ARBA" id="ARBA00005032"/>
    </source>
</evidence>
<dbReference type="InterPro" id="IPR022669">
    <property type="entry name" value="Ribosomal_uL2_C"/>
</dbReference>
<evidence type="ECO:0000256" key="12">
    <source>
        <dbReference type="ARBA" id="ARBA00023274"/>
    </source>
</evidence>
<evidence type="ECO:0000313" key="19">
    <source>
        <dbReference type="Proteomes" id="UP001651158"/>
    </source>
</evidence>
<dbReference type="EC" id="6.2.1.64" evidence="13 16"/>
<dbReference type="InterPro" id="IPR036873">
    <property type="entry name" value="Rhodanese-like_dom_sf"/>
</dbReference>
<dbReference type="SUPFAM" id="SSF69572">
    <property type="entry name" value="Activating enzymes of the ubiquitin-like proteins"/>
    <property type="match status" value="1"/>
</dbReference>
<dbReference type="Gene3D" id="3.40.250.10">
    <property type="entry name" value="Rhodanese-like domain"/>
    <property type="match status" value="1"/>
</dbReference>
<comment type="similarity">
    <text evidence="2">Belongs to the universal ribosomal protein uL2 family.</text>
</comment>
<evidence type="ECO:0000259" key="17">
    <source>
        <dbReference type="PROSITE" id="PS50206"/>
    </source>
</evidence>
<keyword evidence="9" id="KW-0689">Ribosomal protein</keyword>
<dbReference type="NCBIfam" id="TIGR03167">
    <property type="entry name" value="tRNA_sel_U_synt"/>
    <property type="match status" value="1"/>
</dbReference>
<dbReference type="PANTHER" id="PTHR10953:SF6">
    <property type="entry name" value="NEDD8-ACTIVATING ENZYME E1 CATALYTIC SUBUNIT"/>
    <property type="match status" value="1"/>
</dbReference>
<dbReference type="Pfam" id="PF26341">
    <property type="entry name" value="AAA_SelU"/>
    <property type="match status" value="1"/>
</dbReference>
<dbReference type="PANTHER" id="PTHR10953">
    <property type="entry name" value="UBIQUITIN-ACTIVATING ENZYME E1"/>
    <property type="match status" value="1"/>
</dbReference>
<dbReference type="SUPFAM" id="SSF50249">
    <property type="entry name" value="Nucleic acid-binding proteins"/>
    <property type="match status" value="1"/>
</dbReference>
<feature type="domain" description="Rhodanese" evidence="17">
    <location>
        <begin position="458"/>
        <end position="593"/>
    </location>
</feature>